<dbReference type="EMBL" id="HBUF01286448">
    <property type="protein sequence ID" value="CAG6688369.1"/>
    <property type="molecule type" value="Transcribed_RNA"/>
</dbReference>
<name>A0A8D8XAY1_9HEMI</name>
<accession>A0A8D8XAY1</accession>
<evidence type="ECO:0000256" key="1">
    <source>
        <dbReference type="SAM" id="MobiDB-lite"/>
    </source>
</evidence>
<proteinExistence type="predicted"/>
<sequence length="114" mass="13662">MNVFILFVWKRLEYTLGPIFCNKESLKHLSTLQINLLMIDELQKWFDSFVWNNDNMLRMNMLPVSDSYEDISFRVFESSNGQKVEEKLDTIFDTYFSENDNDDNNDENEEELGR</sequence>
<dbReference type="AlphaFoldDB" id="A0A8D8XAY1"/>
<organism evidence="2">
    <name type="scientific">Cacopsylla melanoneura</name>
    <dbReference type="NCBI Taxonomy" id="428564"/>
    <lineage>
        <taxon>Eukaryota</taxon>
        <taxon>Metazoa</taxon>
        <taxon>Ecdysozoa</taxon>
        <taxon>Arthropoda</taxon>
        <taxon>Hexapoda</taxon>
        <taxon>Insecta</taxon>
        <taxon>Pterygota</taxon>
        <taxon>Neoptera</taxon>
        <taxon>Paraneoptera</taxon>
        <taxon>Hemiptera</taxon>
        <taxon>Sternorrhyncha</taxon>
        <taxon>Psylloidea</taxon>
        <taxon>Psyllidae</taxon>
        <taxon>Psyllinae</taxon>
        <taxon>Cacopsylla</taxon>
    </lineage>
</organism>
<protein>
    <submittedName>
        <fullName evidence="2">Uncharacterized protein</fullName>
    </submittedName>
</protein>
<evidence type="ECO:0000313" key="2">
    <source>
        <dbReference type="EMBL" id="CAG6688369.1"/>
    </source>
</evidence>
<feature type="region of interest" description="Disordered" evidence="1">
    <location>
        <begin position="95"/>
        <end position="114"/>
    </location>
</feature>
<feature type="compositionally biased region" description="Acidic residues" evidence="1">
    <location>
        <begin position="99"/>
        <end position="114"/>
    </location>
</feature>
<reference evidence="2" key="1">
    <citation type="submission" date="2021-05" db="EMBL/GenBank/DDBJ databases">
        <authorList>
            <person name="Alioto T."/>
            <person name="Alioto T."/>
            <person name="Gomez Garrido J."/>
        </authorList>
    </citation>
    <scope>NUCLEOTIDE SEQUENCE</scope>
</reference>